<protein>
    <submittedName>
        <fullName evidence="3">Uncharacterized protein</fullName>
    </submittedName>
</protein>
<feature type="transmembrane region" description="Helical" evidence="2">
    <location>
        <begin position="36"/>
        <end position="58"/>
    </location>
</feature>
<sequence>MTNASLLDPSVWASPDTWTTAMEYAAKKKKKSSSGLLFGGICCLLVVVAIGVGIYLLLNKRKQGNQQPPNGQPPYGAPGQPPYGQPGQPPYGQH</sequence>
<keyword evidence="2" id="KW-1133">Transmembrane helix</keyword>
<reference evidence="3 4" key="1">
    <citation type="submission" date="2024-10" db="EMBL/GenBank/DDBJ databases">
        <title>The Natural Products Discovery Center: Release of the First 8490 Sequenced Strains for Exploring Actinobacteria Biosynthetic Diversity.</title>
        <authorList>
            <person name="Kalkreuter E."/>
            <person name="Kautsar S.A."/>
            <person name="Yang D."/>
            <person name="Bader C.D."/>
            <person name="Teijaro C.N."/>
            <person name="Fluegel L."/>
            <person name="Davis C.M."/>
            <person name="Simpson J.R."/>
            <person name="Lauterbach L."/>
            <person name="Steele A.D."/>
            <person name="Gui C."/>
            <person name="Meng S."/>
            <person name="Li G."/>
            <person name="Viehrig K."/>
            <person name="Ye F."/>
            <person name="Su P."/>
            <person name="Kiefer A.F."/>
            <person name="Nichols A."/>
            <person name="Cepeda A.J."/>
            <person name="Yan W."/>
            <person name="Fan B."/>
            <person name="Jiang Y."/>
            <person name="Adhikari A."/>
            <person name="Zheng C.-J."/>
            <person name="Schuster L."/>
            <person name="Cowan T.M."/>
            <person name="Smanski M.J."/>
            <person name="Chevrette M.G."/>
            <person name="De Carvalho L.P.S."/>
            <person name="Shen B."/>
        </authorList>
    </citation>
    <scope>NUCLEOTIDE SEQUENCE [LARGE SCALE GENOMIC DNA]</scope>
    <source>
        <strain evidence="3 4">NPDC019275</strain>
    </source>
</reference>
<feature type="compositionally biased region" description="Pro residues" evidence="1">
    <location>
        <begin position="70"/>
        <end position="94"/>
    </location>
</feature>
<accession>A0ABW7X2M6</accession>
<organism evidence="3 4">
    <name type="scientific">Nocardia xishanensis</name>
    <dbReference type="NCBI Taxonomy" id="238964"/>
    <lineage>
        <taxon>Bacteria</taxon>
        <taxon>Bacillati</taxon>
        <taxon>Actinomycetota</taxon>
        <taxon>Actinomycetes</taxon>
        <taxon>Mycobacteriales</taxon>
        <taxon>Nocardiaceae</taxon>
        <taxon>Nocardia</taxon>
    </lineage>
</organism>
<keyword evidence="4" id="KW-1185">Reference proteome</keyword>
<evidence type="ECO:0000313" key="4">
    <source>
        <dbReference type="Proteomes" id="UP001611415"/>
    </source>
</evidence>
<feature type="region of interest" description="Disordered" evidence="1">
    <location>
        <begin position="62"/>
        <end position="94"/>
    </location>
</feature>
<name>A0ABW7X2M6_9NOCA</name>
<dbReference type="EMBL" id="JBIRYO010000011">
    <property type="protein sequence ID" value="MFI2475360.1"/>
    <property type="molecule type" value="Genomic_DNA"/>
</dbReference>
<gene>
    <name evidence="3" type="ORF">ACH49W_18450</name>
</gene>
<dbReference type="Proteomes" id="UP001611415">
    <property type="component" value="Unassembled WGS sequence"/>
</dbReference>
<proteinExistence type="predicted"/>
<evidence type="ECO:0000256" key="2">
    <source>
        <dbReference type="SAM" id="Phobius"/>
    </source>
</evidence>
<keyword evidence="2" id="KW-0472">Membrane</keyword>
<keyword evidence="2" id="KW-0812">Transmembrane</keyword>
<comment type="caution">
    <text evidence="3">The sequence shown here is derived from an EMBL/GenBank/DDBJ whole genome shotgun (WGS) entry which is preliminary data.</text>
</comment>
<dbReference type="RefSeq" id="WP_357408942.1">
    <property type="nucleotide sequence ID" value="NZ_JBEYCD010000014.1"/>
</dbReference>
<evidence type="ECO:0000313" key="3">
    <source>
        <dbReference type="EMBL" id="MFI2475360.1"/>
    </source>
</evidence>
<evidence type="ECO:0000256" key="1">
    <source>
        <dbReference type="SAM" id="MobiDB-lite"/>
    </source>
</evidence>